<feature type="transmembrane region" description="Helical" evidence="1">
    <location>
        <begin position="58"/>
        <end position="82"/>
    </location>
</feature>
<dbReference type="RefSeq" id="WP_149780806.1">
    <property type="nucleotide sequence ID" value="NZ_FRCB01000012.1"/>
</dbReference>
<dbReference type="EMBL" id="FRCB01000012">
    <property type="protein sequence ID" value="SHM70063.1"/>
    <property type="molecule type" value="Genomic_DNA"/>
</dbReference>
<sequence length="448" mass="49837">MNIVLFTLCVLPVLLILLKQNGYVSFNALWFSIFHFFTYGLVGYTFPSSGADENIKFLVVTVGFFIFWGFLLGYLLAAAISGAGYKSRIPHDFSPITESPRLKSSMVLFIIFTIIIAWLYFGGAPPIVSAVTSLITGQFSVDAAINVRDFRFEQTKAAYFGGEYRGQGVFRAITYTNCAIIVSYFTFIFATRGTRKSAMYLATSIVFAFIVVGGVGDRGPFLEIILISAGTYSLVRPFKAIKLLKFGAFSFLVFILLSSLSTKGFYFYQQEGVSGVFSLADSLINRIFRGNSQYDFKIVELVETGSWPLRWGDVHLRNIITAIPGINYGVPVSYELFIYMNPGSNNTTFLSGTYLTHTYLDFGWFGSAVLYSVAGMLIAFLARYAETKSLRSVIILLALPTISFSLGKVIVYGIPGLIPNLVIIFFSLGMLTLFLSVNVSFPRVRFRY</sequence>
<keyword evidence="1" id="KW-0812">Transmembrane</keyword>
<accession>A0A1M7KWT1</accession>
<feature type="transmembrane region" description="Helical" evidence="1">
    <location>
        <begin position="28"/>
        <end position="46"/>
    </location>
</feature>
<keyword evidence="1" id="KW-0472">Membrane</keyword>
<feature type="transmembrane region" description="Helical" evidence="1">
    <location>
        <begin position="421"/>
        <end position="441"/>
    </location>
</feature>
<dbReference type="Proteomes" id="UP000322545">
    <property type="component" value="Unassembled WGS sequence"/>
</dbReference>
<feature type="transmembrane region" description="Helical" evidence="1">
    <location>
        <begin position="246"/>
        <end position="268"/>
    </location>
</feature>
<keyword evidence="1" id="KW-1133">Transmembrane helix</keyword>
<gene>
    <name evidence="2" type="ORF">SAMN05443432_11256</name>
</gene>
<evidence type="ECO:0000256" key="1">
    <source>
        <dbReference type="SAM" id="Phobius"/>
    </source>
</evidence>
<evidence type="ECO:0000313" key="2">
    <source>
        <dbReference type="EMBL" id="SHM70063.1"/>
    </source>
</evidence>
<feature type="transmembrane region" description="Helical" evidence="1">
    <location>
        <begin position="197"/>
        <end position="215"/>
    </location>
</feature>
<organism evidence="2 3">
    <name type="scientific">Roseovarius litoreus</name>
    <dbReference type="NCBI Taxonomy" id="1155722"/>
    <lineage>
        <taxon>Bacteria</taxon>
        <taxon>Pseudomonadati</taxon>
        <taxon>Pseudomonadota</taxon>
        <taxon>Alphaproteobacteria</taxon>
        <taxon>Rhodobacterales</taxon>
        <taxon>Roseobacteraceae</taxon>
        <taxon>Roseovarius</taxon>
    </lineage>
</organism>
<keyword evidence="3" id="KW-1185">Reference proteome</keyword>
<feature type="transmembrane region" description="Helical" evidence="1">
    <location>
        <begin position="362"/>
        <end position="382"/>
    </location>
</feature>
<name>A0A1M7KWT1_9RHOB</name>
<evidence type="ECO:0000313" key="3">
    <source>
        <dbReference type="Proteomes" id="UP000322545"/>
    </source>
</evidence>
<feature type="transmembrane region" description="Helical" evidence="1">
    <location>
        <begin position="394"/>
        <end position="415"/>
    </location>
</feature>
<proteinExistence type="predicted"/>
<protein>
    <recommendedName>
        <fullName evidence="4">Oligosaccharide repeat unit polymerase</fullName>
    </recommendedName>
</protein>
<reference evidence="2 3" key="1">
    <citation type="submission" date="2016-11" db="EMBL/GenBank/DDBJ databases">
        <authorList>
            <person name="Varghese N."/>
            <person name="Submissions S."/>
        </authorList>
    </citation>
    <scope>NUCLEOTIDE SEQUENCE [LARGE SCALE GENOMIC DNA]</scope>
    <source>
        <strain evidence="2 3">DSM 28249</strain>
    </source>
</reference>
<feature type="transmembrane region" description="Helical" evidence="1">
    <location>
        <begin position="102"/>
        <end position="121"/>
    </location>
</feature>
<dbReference type="AlphaFoldDB" id="A0A1M7KWT1"/>
<feature type="transmembrane region" description="Helical" evidence="1">
    <location>
        <begin position="168"/>
        <end position="190"/>
    </location>
</feature>
<evidence type="ECO:0008006" key="4">
    <source>
        <dbReference type="Google" id="ProtNLM"/>
    </source>
</evidence>